<dbReference type="EMBL" id="JARJCM010000103">
    <property type="protein sequence ID" value="KAJ7029272.1"/>
    <property type="molecule type" value="Genomic_DNA"/>
</dbReference>
<organism evidence="2 3">
    <name type="scientific">Mycena alexandri</name>
    <dbReference type="NCBI Taxonomy" id="1745969"/>
    <lineage>
        <taxon>Eukaryota</taxon>
        <taxon>Fungi</taxon>
        <taxon>Dikarya</taxon>
        <taxon>Basidiomycota</taxon>
        <taxon>Agaricomycotina</taxon>
        <taxon>Agaricomycetes</taxon>
        <taxon>Agaricomycetidae</taxon>
        <taxon>Agaricales</taxon>
        <taxon>Marasmiineae</taxon>
        <taxon>Mycenaceae</taxon>
        <taxon>Mycena</taxon>
    </lineage>
</organism>
<feature type="domain" description="DUF6533" evidence="1">
    <location>
        <begin position="20"/>
        <end position="55"/>
    </location>
</feature>
<evidence type="ECO:0000259" key="1">
    <source>
        <dbReference type="Pfam" id="PF20151"/>
    </source>
</evidence>
<sequence length="145" mass="16542">MADTLSEEAISALRLQVVKLFDYALTFHLEVDLIWPSAWSPAKILFVSARYTPFFDVPMQLYWVLAVVMSASRFNCKNVFQGWISNRLSPRHLRHFVTSRSAVKLRDFDGNRCKFFVSLHSGLVERQLSGTSQSDSNQHVAEMAG</sequence>
<keyword evidence="3" id="KW-1185">Reference proteome</keyword>
<protein>
    <recommendedName>
        <fullName evidence="1">DUF6533 domain-containing protein</fullName>
    </recommendedName>
</protein>
<gene>
    <name evidence="2" type="ORF">C8F04DRAFT_1187878</name>
</gene>
<name>A0AAD6WXU3_9AGAR</name>
<proteinExistence type="predicted"/>
<reference evidence="2" key="1">
    <citation type="submission" date="2023-03" db="EMBL/GenBank/DDBJ databases">
        <title>Massive genome expansion in bonnet fungi (Mycena s.s.) driven by repeated elements and novel gene families across ecological guilds.</title>
        <authorList>
            <consortium name="Lawrence Berkeley National Laboratory"/>
            <person name="Harder C.B."/>
            <person name="Miyauchi S."/>
            <person name="Viragh M."/>
            <person name="Kuo A."/>
            <person name="Thoen E."/>
            <person name="Andreopoulos B."/>
            <person name="Lu D."/>
            <person name="Skrede I."/>
            <person name="Drula E."/>
            <person name="Henrissat B."/>
            <person name="Morin E."/>
            <person name="Kohler A."/>
            <person name="Barry K."/>
            <person name="LaButti K."/>
            <person name="Morin E."/>
            <person name="Salamov A."/>
            <person name="Lipzen A."/>
            <person name="Mereny Z."/>
            <person name="Hegedus B."/>
            <person name="Baldrian P."/>
            <person name="Stursova M."/>
            <person name="Weitz H."/>
            <person name="Taylor A."/>
            <person name="Grigoriev I.V."/>
            <person name="Nagy L.G."/>
            <person name="Martin F."/>
            <person name="Kauserud H."/>
        </authorList>
    </citation>
    <scope>NUCLEOTIDE SEQUENCE</scope>
    <source>
        <strain evidence="2">CBHHK200</strain>
    </source>
</reference>
<evidence type="ECO:0000313" key="3">
    <source>
        <dbReference type="Proteomes" id="UP001218188"/>
    </source>
</evidence>
<dbReference type="InterPro" id="IPR045340">
    <property type="entry name" value="DUF6533"/>
</dbReference>
<evidence type="ECO:0000313" key="2">
    <source>
        <dbReference type="EMBL" id="KAJ7029272.1"/>
    </source>
</evidence>
<dbReference type="Proteomes" id="UP001218188">
    <property type="component" value="Unassembled WGS sequence"/>
</dbReference>
<dbReference type="AlphaFoldDB" id="A0AAD6WXU3"/>
<comment type="caution">
    <text evidence="2">The sequence shown here is derived from an EMBL/GenBank/DDBJ whole genome shotgun (WGS) entry which is preliminary data.</text>
</comment>
<dbReference type="Pfam" id="PF20151">
    <property type="entry name" value="DUF6533"/>
    <property type="match status" value="1"/>
</dbReference>
<accession>A0AAD6WXU3</accession>